<dbReference type="RefSeq" id="WP_060848754.1">
    <property type="nucleotide sequence ID" value="NZ_AP014704.1"/>
</dbReference>
<sequence>MDPAGAGFDAALRVAGPPDLALVSRRGMPVAAPVVASPADLACHCRPSHPDDLDPGHCLGDAYRALRGVRHFDGPGGAHATIVPSGRVCVTNADAPMAAMKSGRSTASAVPSGRTSSPPSTSPTGGALSFVTRSASGAACEWRGP</sequence>
<evidence type="ECO:0000313" key="2">
    <source>
        <dbReference type="EMBL" id="BAQ47900.1"/>
    </source>
</evidence>
<gene>
    <name evidence="2" type="ORF">Maq22A_c24935</name>
</gene>
<dbReference type="EMBL" id="AP014704">
    <property type="protein sequence ID" value="BAQ47900.1"/>
    <property type="molecule type" value="Genomic_DNA"/>
</dbReference>
<protein>
    <submittedName>
        <fullName evidence="2">Transcriptional regulator, LysR family</fullName>
    </submittedName>
</protein>
<dbReference type="STRING" id="270351.Maq22A_c24935"/>
<dbReference type="Proteomes" id="UP000061432">
    <property type="component" value="Chromosome"/>
</dbReference>
<evidence type="ECO:0000256" key="1">
    <source>
        <dbReference type="SAM" id="MobiDB-lite"/>
    </source>
</evidence>
<organism evidence="2 3">
    <name type="scientific">Methylobacterium aquaticum</name>
    <dbReference type="NCBI Taxonomy" id="270351"/>
    <lineage>
        <taxon>Bacteria</taxon>
        <taxon>Pseudomonadati</taxon>
        <taxon>Pseudomonadota</taxon>
        <taxon>Alphaproteobacteria</taxon>
        <taxon>Hyphomicrobiales</taxon>
        <taxon>Methylobacteriaceae</taxon>
        <taxon>Methylobacterium</taxon>
    </lineage>
</organism>
<reference evidence="3" key="2">
    <citation type="submission" date="2015-01" db="EMBL/GenBank/DDBJ databases">
        <title>Complete genome sequence of Methylobacterium aquaticum strain 22A.</title>
        <authorList>
            <person name="Tani A."/>
            <person name="Ogura Y."/>
            <person name="Hayashi T."/>
        </authorList>
    </citation>
    <scope>NUCLEOTIDE SEQUENCE [LARGE SCALE GENOMIC DNA]</scope>
    <source>
        <strain evidence="3">MA-22A</strain>
    </source>
</reference>
<reference evidence="2 3" key="1">
    <citation type="journal article" date="2015" name="Genome Announc.">
        <title>Complete Genome Sequence of Methylobacterium aquaticum Strain 22A, Isolated from Racomitrium japonicum Moss.</title>
        <authorList>
            <person name="Tani A."/>
            <person name="Ogura Y."/>
            <person name="Hayashi T."/>
            <person name="Kimbara K."/>
        </authorList>
    </citation>
    <scope>NUCLEOTIDE SEQUENCE [LARGE SCALE GENOMIC DNA]</scope>
    <source>
        <strain evidence="2 3">MA-22A</strain>
    </source>
</reference>
<dbReference type="KEGG" id="maqu:Maq22A_c24935"/>
<dbReference type="Gene3D" id="3.40.190.290">
    <property type="match status" value="1"/>
</dbReference>
<proteinExistence type="predicted"/>
<feature type="compositionally biased region" description="Low complexity" evidence="1">
    <location>
        <begin position="111"/>
        <end position="126"/>
    </location>
</feature>
<dbReference type="AlphaFoldDB" id="A0A0C6FX85"/>
<dbReference type="PATRIC" id="fig|270351.10.peg.4797"/>
<feature type="region of interest" description="Disordered" evidence="1">
    <location>
        <begin position="100"/>
        <end position="128"/>
    </location>
</feature>
<dbReference type="SUPFAM" id="SSF53850">
    <property type="entry name" value="Periplasmic binding protein-like II"/>
    <property type="match status" value="1"/>
</dbReference>
<name>A0A0C6FX85_9HYPH</name>
<accession>A0A0C6FX85</accession>
<evidence type="ECO:0000313" key="3">
    <source>
        <dbReference type="Proteomes" id="UP000061432"/>
    </source>
</evidence>